<name>A0A8H4A9M8_GIGMA</name>
<proteinExistence type="predicted"/>
<comment type="caution">
    <text evidence="1">The sequence shown here is derived from an EMBL/GenBank/DDBJ whole genome shotgun (WGS) entry which is preliminary data.</text>
</comment>
<dbReference type="AlphaFoldDB" id="A0A8H4A9M8"/>
<sequence length="86" mass="10035">MNLDQNIDAIILSLLEVKKQINEAKDDTTATTTTTAKKHSKRYYKGLSLYENIAKLQRELTEDNDAFVKLYTKFCVMQRKYEPNDD</sequence>
<gene>
    <name evidence="1" type="ORF">F8M41_026095</name>
</gene>
<keyword evidence="2" id="KW-1185">Reference proteome</keyword>
<evidence type="ECO:0000313" key="2">
    <source>
        <dbReference type="Proteomes" id="UP000439903"/>
    </source>
</evidence>
<organism evidence="1 2">
    <name type="scientific">Gigaspora margarita</name>
    <dbReference type="NCBI Taxonomy" id="4874"/>
    <lineage>
        <taxon>Eukaryota</taxon>
        <taxon>Fungi</taxon>
        <taxon>Fungi incertae sedis</taxon>
        <taxon>Mucoromycota</taxon>
        <taxon>Glomeromycotina</taxon>
        <taxon>Glomeromycetes</taxon>
        <taxon>Diversisporales</taxon>
        <taxon>Gigasporaceae</taxon>
        <taxon>Gigaspora</taxon>
    </lineage>
</organism>
<protein>
    <submittedName>
        <fullName evidence="1">Uncharacterized protein</fullName>
    </submittedName>
</protein>
<reference evidence="1 2" key="1">
    <citation type="journal article" date="2019" name="Environ. Microbiol.">
        <title>At the nexus of three kingdoms: the genome of the mycorrhizal fungus Gigaspora margarita provides insights into plant, endobacterial and fungal interactions.</title>
        <authorList>
            <person name="Venice F."/>
            <person name="Ghignone S."/>
            <person name="Salvioli di Fossalunga A."/>
            <person name="Amselem J."/>
            <person name="Novero M."/>
            <person name="Xianan X."/>
            <person name="Sedzielewska Toro K."/>
            <person name="Morin E."/>
            <person name="Lipzen A."/>
            <person name="Grigoriev I.V."/>
            <person name="Henrissat B."/>
            <person name="Martin F.M."/>
            <person name="Bonfante P."/>
        </authorList>
    </citation>
    <scope>NUCLEOTIDE SEQUENCE [LARGE SCALE GENOMIC DNA]</scope>
    <source>
        <strain evidence="1 2">BEG34</strain>
    </source>
</reference>
<evidence type="ECO:0000313" key="1">
    <source>
        <dbReference type="EMBL" id="KAF0466807.1"/>
    </source>
</evidence>
<dbReference type="OrthoDB" id="2412630at2759"/>
<accession>A0A8H4A9M8</accession>
<dbReference type="EMBL" id="WTPW01000960">
    <property type="protein sequence ID" value="KAF0466807.1"/>
    <property type="molecule type" value="Genomic_DNA"/>
</dbReference>
<dbReference type="Proteomes" id="UP000439903">
    <property type="component" value="Unassembled WGS sequence"/>
</dbReference>